<evidence type="ECO:0000256" key="1">
    <source>
        <dbReference type="SAM" id="MobiDB-lite"/>
    </source>
</evidence>
<evidence type="ECO:0000256" key="2">
    <source>
        <dbReference type="SAM" id="Phobius"/>
    </source>
</evidence>
<dbReference type="EMBL" id="RBAK01000001">
    <property type="protein sequence ID" value="RKN50461.1"/>
    <property type="molecule type" value="Genomic_DNA"/>
</dbReference>
<keyword evidence="4" id="KW-1185">Reference proteome</keyword>
<proteinExistence type="predicted"/>
<feature type="region of interest" description="Disordered" evidence="1">
    <location>
        <begin position="50"/>
        <end position="72"/>
    </location>
</feature>
<reference evidence="3 4" key="1">
    <citation type="journal article" date="2004" name="Syst. Appl. Microbiol.">
        <title>Cryptoendolithic actinomycetes from antarctic sandstone rock samples: Micromonospora endolithica sp. nov. and two isolates related to Micromonospora coerulea Jensen 1932.</title>
        <authorList>
            <person name="Hirsch P."/>
            <person name="Mevs U."/>
            <person name="Kroppenstedt R.M."/>
            <person name="Schumann P."/>
            <person name="Stackebrandt E."/>
        </authorList>
    </citation>
    <scope>NUCLEOTIDE SEQUENCE [LARGE SCALE GENOMIC DNA]</scope>
    <source>
        <strain evidence="3 4">JCM 12677</strain>
    </source>
</reference>
<dbReference type="AlphaFoldDB" id="A0A3A9ZQL0"/>
<protein>
    <submittedName>
        <fullName evidence="3">Uncharacterized protein</fullName>
    </submittedName>
</protein>
<evidence type="ECO:0000313" key="4">
    <source>
        <dbReference type="Proteomes" id="UP000281726"/>
    </source>
</evidence>
<gene>
    <name evidence="3" type="ORF">D7223_01300</name>
</gene>
<name>A0A3A9ZQL0_9ACTN</name>
<evidence type="ECO:0000313" key="3">
    <source>
        <dbReference type="EMBL" id="RKN50461.1"/>
    </source>
</evidence>
<keyword evidence="2" id="KW-0472">Membrane</keyword>
<comment type="caution">
    <text evidence="3">The sequence shown here is derived from an EMBL/GenBank/DDBJ whole genome shotgun (WGS) entry which is preliminary data.</text>
</comment>
<keyword evidence="2" id="KW-1133">Transmembrane helix</keyword>
<accession>A0A3A9ZQL0</accession>
<feature type="transmembrane region" description="Helical" evidence="2">
    <location>
        <begin position="259"/>
        <end position="277"/>
    </location>
</feature>
<sequence length="286" mass="32410">MHCPGQDAVFRFPRAIARFYRRCMTMTAAEEHQLFTEMFRHLDKIDPWLTRMDPEGPRPRLQERSDLSRDDKETHPYQLSQAAWHALSHAVDHLHCLRTLLKDARVMHMYAPYSLARAALENASAAVWLLAPDDRPERMLRRLRFAALDIRGGEAMRKLVDASGTKTEAERLDQLRVIAKRRGIEQSAATKHVGYAEIVKAAGDTMPGGHKPYLLTWKMCSAIAHGDLWATLNVVSRTELPGAPADIAHMRITASAQSLFFAVFFAVAMATAAWHLYDRRGERRAA</sequence>
<dbReference type="Proteomes" id="UP000281726">
    <property type="component" value="Unassembled WGS sequence"/>
</dbReference>
<organism evidence="3 4">
    <name type="scientific">Micromonospora endolithica</name>
    <dbReference type="NCBI Taxonomy" id="230091"/>
    <lineage>
        <taxon>Bacteria</taxon>
        <taxon>Bacillati</taxon>
        <taxon>Actinomycetota</taxon>
        <taxon>Actinomycetes</taxon>
        <taxon>Micromonosporales</taxon>
        <taxon>Micromonosporaceae</taxon>
        <taxon>Micromonospora</taxon>
    </lineage>
</organism>
<keyword evidence="2" id="KW-0812">Transmembrane</keyword>